<sequence length="194" mass="22545">MPSRAGRHHGYTVVHFRKRQMAAWSRAERRLEVARFSFSSELPCHILRRPIRLKVLSPTATLQPPYRSRDKLRTSSCAGSWSEPFRRRILELSALSICKHYESRSTHDEEEMRCLLIHDLLIPRTLHLFVFKSPHAHSARGCQDTAALECLFSRSTPRSRTRSSALHSTFQITAKLPVDCVRTRGFPRDLRRRS</sequence>
<comment type="caution">
    <text evidence="1">The sequence shown here is derived from an EMBL/GenBank/DDBJ whole genome shotgun (WGS) entry which is preliminary data.</text>
</comment>
<protein>
    <submittedName>
        <fullName evidence="1">Uncharacterized protein</fullName>
    </submittedName>
</protein>
<dbReference type="Proteomes" id="UP000703269">
    <property type="component" value="Unassembled WGS sequence"/>
</dbReference>
<reference evidence="1 2" key="1">
    <citation type="submission" date="2021-08" db="EMBL/GenBank/DDBJ databases">
        <title>Draft Genome Sequence of Phanerochaete sordida strain YK-624.</title>
        <authorList>
            <person name="Mori T."/>
            <person name="Dohra H."/>
            <person name="Suzuki T."/>
            <person name="Kawagishi H."/>
            <person name="Hirai H."/>
        </authorList>
    </citation>
    <scope>NUCLEOTIDE SEQUENCE [LARGE SCALE GENOMIC DNA]</scope>
    <source>
        <strain evidence="1 2">YK-624</strain>
    </source>
</reference>
<dbReference type="EMBL" id="BPQB01000015">
    <property type="protein sequence ID" value="GJE90108.1"/>
    <property type="molecule type" value="Genomic_DNA"/>
</dbReference>
<organism evidence="1 2">
    <name type="scientific">Phanerochaete sordida</name>
    <dbReference type="NCBI Taxonomy" id="48140"/>
    <lineage>
        <taxon>Eukaryota</taxon>
        <taxon>Fungi</taxon>
        <taxon>Dikarya</taxon>
        <taxon>Basidiomycota</taxon>
        <taxon>Agaricomycotina</taxon>
        <taxon>Agaricomycetes</taxon>
        <taxon>Polyporales</taxon>
        <taxon>Phanerochaetaceae</taxon>
        <taxon>Phanerochaete</taxon>
    </lineage>
</organism>
<accession>A0A9P3G6E1</accession>
<dbReference type="AlphaFoldDB" id="A0A9P3G6E1"/>
<keyword evidence="2" id="KW-1185">Reference proteome</keyword>
<proteinExistence type="predicted"/>
<evidence type="ECO:0000313" key="2">
    <source>
        <dbReference type="Proteomes" id="UP000703269"/>
    </source>
</evidence>
<gene>
    <name evidence="1" type="ORF">PsYK624_062310</name>
</gene>
<name>A0A9P3G6E1_9APHY</name>
<evidence type="ECO:0000313" key="1">
    <source>
        <dbReference type="EMBL" id="GJE90108.1"/>
    </source>
</evidence>